<comment type="caution">
    <text evidence="2">The sequence shown here is derived from an EMBL/GenBank/DDBJ whole genome shotgun (WGS) entry which is preliminary data.</text>
</comment>
<name>A0A3D9ASK4_9FLAO</name>
<evidence type="ECO:0000313" key="2">
    <source>
        <dbReference type="EMBL" id="REC44225.1"/>
    </source>
</evidence>
<dbReference type="GO" id="GO:0055085">
    <property type="term" value="P:transmembrane transport"/>
    <property type="evidence" value="ECO:0007669"/>
    <property type="project" value="InterPro"/>
</dbReference>
<gene>
    <name evidence="2" type="ORF">DRF67_18020</name>
</gene>
<dbReference type="EMBL" id="QNVV01000020">
    <property type="protein sequence ID" value="REC44225.1"/>
    <property type="molecule type" value="Genomic_DNA"/>
</dbReference>
<proteinExistence type="predicted"/>
<sequence length="132" mass="14864">MKKDFFDRFADQAACFAGSPAAFIGAVALVMIWAATGPFFKFSEVWQMVINTGTTIVTFIMVFLIQKAQNKDSKAIQIKLNELIAAHEKASNRIVDIEDLTEDELDELHKLYEKTGKLNEKKKDHSQKPVGK</sequence>
<keyword evidence="3" id="KW-1185">Reference proteome</keyword>
<evidence type="ECO:0000313" key="3">
    <source>
        <dbReference type="Proteomes" id="UP000256257"/>
    </source>
</evidence>
<dbReference type="AlphaFoldDB" id="A0A3D9ASK4"/>
<reference evidence="2 3" key="1">
    <citation type="submission" date="2018-06" db="EMBL/GenBank/DDBJ databases">
        <title>Novel Chryseobacterium species.</title>
        <authorList>
            <person name="Newman J."/>
            <person name="Hugo C."/>
            <person name="Oosthuizen L."/>
            <person name="Charimba G."/>
        </authorList>
    </citation>
    <scope>NUCLEOTIDE SEQUENCE [LARGE SCALE GENOMIC DNA]</scope>
    <source>
        <strain evidence="2 3">7_F195</strain>
    </source>
</reference>
<dbReference type="OrthoDB" id="119761at2"/>
<keyword evidence="1" id="KW-0472">Membrane</keyword>
<accession>A0A3D9ASK4</accession>
<dbReference type="RefSeq" id="WP_115929693.1">
    <property type="nucleotide sequence ID" value="NZ_QNVV01000020.1"/>
</dbReference>
<evidence type="ECO:0000256" key="1">
    <source>
        <dbReference type="SAM" id="Phobius"/>
    </source>
</evidence>
<dbReference type="Proteomes" id="UP000256257">
    <property type="component" value="Unassembled WGS sequence"/>
</dbReference>
<dbReference type="Pfam" id="PF04120">
    <property type="entry name" value="Iron_permease"/>
    <property type="match status" value="1"/>
</dbReference>
<keyword evidence="1" id="KW-0812">Transmembrane</keyword>
<feature type="transmembrane region" description="Helical" evidence="1">
    <location>
        <begin position="45"/>
        <end position="65"/>
    </location>
</feature>
<dbReference type="InterPro" id="IPR007251">
    <property type="entry name" value="Iron_permease_Fet4"/>
</dbReference>
<feature type="transmembrane region" description="Helical" evidence="1">
    <location>
        <begin position="12"/>
        <end position="33"/>
    </location>
</feature>
<keyword evidence="1" id="KW-1133">Transmembrane helix</keyword>
<protein>
    <submittedName>
        <fullName evidence="2">Low affinity iron permease family protein</fullName>
    </submittedName>
</protein>
<organism evidence="2 3">
    <name type="scientific">Chryseobacterium pennipullorum</name>
    <dbReference type="NCBI Taxonomy" id="2258963"/>
    <lineage>
        <taxon>Bacteria</taxon>
        <taxon>Pseudomonadati</taxon>
        <taxon>Bacteroidota</taxon>
        <taxon>Flavobacteriia</taxon>
        <taxon>Flavobacteriales</taxon>
        <taxon>Weeksellaceae</taxon>
        <taxon>Chryseobacterium group</taxon>
        <taxon>Chryseobacterium</taxon>
    </lineage>
</organism>